<dbReference type="Proteomes" id="UP001157017">
    <property type="component" value="Unassembled WGS sequence"/>
</dbReference>
<keyword evidence="1" id="KW-0472">Membrane</keyword>
<reference evidence="3" key="1">
    <citation type="journal article" date="2019" name="Int. J. Syst. Evol. Microbiol.">
        <title>The Global Catalogue of Microorganisms (GCM) 10K type strain sequencing project: providing services to taxonomists for standard genome sequencing and annotation.</title>
        <authorList>
            <consortium name="The Broad Institute Genomics Platform"/>
            <consortium name="The Broad Institute Genome Sequencing Center for Infectious Disease"/>
            <person name="Wu L."/>
            <person name="Ma J."/>
        </authorList>
    </citation>
    <scope>NUCLEOTIDE SEQUENCE [LARGE SCALE GENOMIC DNA]</scope>
    <source>
        <strain evidence="3">NBRC 108730</strain>
    </source>
</reference>
<proteinExistence type="predicted"/>
<comment type="caution">
    <text evidence="2">The sequence shown here is derived from an EMBL/GenBank/DDBJ whole genome shotgun (WGS) entry which is preliminary data.</text>
</comment>
<evidence type="ECO:0000313" key="3">
    <source>
        <dbReference type="Proteomes" id="UP001157017"/>
    </source>
</evidence>
<evidence type="ECO:0000313" key="2">
    <source>
        <dbReference type="EMBL" id="GMA86491.1"/>
    </source>
</evidence>
<dbReference type="EMBL" id="BSUZ01000001">
    <property type="protein sequence ID" value="GMA86491.1"/>
    <property type="molecule type" value="Genomic_DNA"/>
</dbReference>
<sequence>MLTGFLLTVPFQQRFADLDRFQRGTYVVAVLLSATATMLVVSPVAWHRILFRHQRKPLLVRTADRFARAGLVVLAAAITAVIVLVLDVVTDDRWIGLAVGAVALLAFTVFWLLLPLLVRQRSSRG</sequence>
<evidence type="ECO:0008006" key="4">
    <source>
        <dbReference type="Google" id="ProtNLM"/>
    </source>
</evidence>
<keyword evidence="3" id="KW-1185">Reference proteome</keyword>
<keyword evidence="1" id="KW-0812">Transmembrane</keyword>
<accession>A0ABQ6JG14</accession>
<organism evidence="2 3">
    <name type="scientific">Angustibacter aerolatus</name>
    <dbReference type="NCBI Taxonomy" id="1162965"/>
    <lineage>
        <taxon>Bacteria</taxon>
        <taxon>Bacillati</taxon>
        <taxon>Actinomycetota</taxon>
        <taxon>Actinomycetes</taxon>
        <taxon>Kineosporiales</taxon>
        <taxon>Kineosporiaceae</taxon>
    </lineage>
</organism>
<name>A0ABQ6JG14_9ACTN</name>
<dbReference type="InterPro" id="IPR046291">
    <property type="entry name" value="DUF6328"/>
</dbReference>
<dbReference type="Pfam" id="PF19853">
    <property type="entry name" value="DUF6328"/>
    <property type="match status" value="1"/>
</dbReference>
<feature type="transmembrane region" description="Helical" evidence="1">
    <location>
        <begin position="26"/>
        <end position="46"/>
    </location>
</feature>
<feature type="transmembrane region" description="Helical" evidence="1">
    <location>
        <begin position="66"/>
        <end position="88"/>
    </location>
</feature>
<keyword evidence="1" id="KW-1133">Transmembrane helix</keyword>
<protein>
    <recommendedName>
        <fullName evidence="4">Sodium:proton antiporter</fullName>
    </recommendedName>
</protein>
<evidence type="ECO:0000256" key="1">
    <source>
        <dbReference type="SAM" id="Phobius"/>
    </source>
</evidence>
<feature type="transmembrane region" description="Helical" evidence="1">
    <location>
        <begin position="94"/>
        <end position="118"/>
    </location>
</feature>
<gene>
    <name evidence="2" type="ORF">GCM10025868_17410</name>
</gene>